<keyword evidence="2" id="KW-0479">Metal-binding</keyword>
<dbReference type="SUPFAM" id="SSF47188">
    <property type="entry name" value="Hemerythrin-like"/>
    <property type="match status" value="1"/>
</dbReference>
<dbReference type="PANTHER" id="PTHR31600">
    <property type="entry name" value="TINY MACROCYSTS PROTEIN B-RELATED"/>
    <property type="match status" value="1"/>
</dbReference>
<evidence type="ECO:0000256" key="1">
    <source>
        <dbReference type="ARBA" id="ARBA00010587"/>
    </source>
</evidence>
<organism evidence="6 7">
    <name type="scientific">Blattamonas nauphoetae</name>
    <dbReference type="NCBI Taxonomy" id="2049346"/>
    <lineage>
        <taxon>Eukaryota</taxon>
        <taxon>Metamonada</taxon>
        <taxon>Preaxostyla</taxon>
        <taxon>Oxymonadida</taxon>
        <taxon>Blattamonas</taxon>
    </lineage>
</organism>
<proteinExistence type="inferred from homology"/>
<feature type="region of interest" description="Disordered" evidence="4">
    <location>
        <begin position="339"/>
        <end position="388"/>
    </location>
</feature>
<comment type="similarity">
    <text evidence="1">Belongs to the hemerythrin family.</text>
</comment>
<reference evidence="6 7" key="1">
    <citation type="journal article" date="2022" name="bioRxiv">
        <title>Genomics of Preaxostyla Flagellates Illuminates Evolutionary Transitions and the Path Towards Mitochondrial Loss.</title>
        <authorList>
            <person name="Novak L.V.F."/>
            <person name="Treitli S.C."/>
            <person name="Pyrih J."/>
            <person name="Halakuc P."/>
            <person name="Pipaliya S.V."/>
            <person name="Vacek V."/>
            <person name="Brzon O."/>
            <person name="Soukal P."/>
            <person name="Eme L."/>
            <person name="Dacks J.B."/>
            <person name="Karnkowska A."/>
            <person name="Elias M."/>
            <person name="Hampl V."/>
        </authorList>
    </citation>
    <scope>NUCLEOTIDE SEQUENCE [LARGE SCALE GENOMIC DNA]</scope>
    <source>
        <strain evidence="6">NAU3</strain>
        <tissue evidence="6">Gut</tissue>
    </source>
</reference>
<evidence type="ECO:0000256" key="4">
    <source>
        <dbReference type="SAM" id="MobiDB-lite"/>
    </source>
</evidence>
<dbReference type="Proteomes" id="UP001281761">
    <property type="component" value="Unassembled WGS sequence"/>
</dbReference>
<evidence type="ECO:0000256" key="5">
    <source>
        <dbReference type="SAM" id="Phobius"/>
    </source>
</evidence>
<feature type="transmembrane region" description="Helical" evidence="5">
    <location>
        <begin position="746"/>
        <end position="768"/>
    </location>
</feature>
<gene>
    <name evidence="6" type="ORF">BLNAU_20064</name>
</gene>
<evidence type="ECO:0008006" key="8">
    <source>
        <dbReference type="Google" id="ProtNLM"/>
    </source>
</evidence>
<sequence length="929" mass="103802">MLLSLDNTRDVADNIGILKDMATAETLVNELTYYVKLYEIYHFNLGTLDPAIYPTFQETLDSLQEKSRELHNIAIIKLFKTDSQFLVWHQAELTYFTTIHDSGVFSYQYQSTQTLINAANGYATELYQLSGLTGSFKEDTLRDIITQTMMNGPTSLDQKFKKMICDLVMALASQNTTRMLLIIAIGVIGLVIAVAITAIVYFLLTRLNKQRNAALSFLISIKPDVLGNIQTRLTNSAELDNQEKKRAEIRKDWKSTLAAARGSLAPGMFKRPSFNQQFPGMDLQPIQGENSIEVPAHKRRKSIFAPGMLTNANSLLHNRQVSIGVHGMPLFKELSVSDEGSLPTAPIHNRRASLLMRPPAHRRGQSTPFANPADNPDQEPGFHPAPAHNRRLSIQPILPGDSTDGGMRILPQHSRAPSFAIQPSESQGHPIEGGQSLALGDELTKGSTPAQTSRSIAIKEEALKDTSEEHLDQQSINSLPKLTIPDVTELKKKKIFQNAVPPGLIASALVAYVLLLVGLLANVIVSIATTFFMQAWPVRVGLAGIRAASAQLVPFLALQVAFPEAGVKDADVVLRSSPGWTGLEHMSSSQEEVLKVFSAYQTYITNLHNLCRFGEMPPMGDSVIDPVVVYDMLTVKSVQSLLFEPDTCFLKDKSICSQKPDRMPTTGLANGVKLYGVEAMMQLLRKAMRAIEMYNSSYSDPRVISPNHHPAAYINTALRYDLKDGLARITEDIANESSTVYLTQTVLIIVFSVLNFALIVLLFFYLIVKVQSQLNHVAFKTKRIQQLIPLEETMAIRWSKAFNLGEAKLDDSHRLILDAASTLLDNLIKNEEKQLGQQAQIVHAFLHRHQKEEIKWINQSQHPDADVLCSRIQDVTKQYSLLLRKYEQGYDITHAMSTLFNYFIDVHIMEENRRTLEWVKEQKIIQGDS</sequence>
<keyword evidence="5" id="KW-0472">Membrane</keyword>
<feature type="region of interest" description="Disordered" evidence="4">
    <location>
        <begin position="420"/>
        <end position="453"/>
    </location>
</feature>
<evidence type="ECO:0000313" key="6">
    <source>
        <dbReference type="EMBL" id="KAK2945051.1"/>
    </source>
</evidence>
<evidence type="ECO:0000313" key="7">
    <source>
        <dbReference type="Proteomes" id="UP001281761"/>
    </source>
</evidence>
<evidence type="ECO:0000256" key="2">
    <source>
        <dbReference type="ARBA" id="ARBA00022723"/>
    </source>
</evidence>
<keyword evidence="5" id="KW-1133">Transmembrane helix</keyword>
<dbReference type="InterPro" id="IPR035938">
    <property type="entry name" value="Hemerythrin-like_sf"/>
</dbReference>
<protein>
    <recommendedName>
        <fullName evidence="8">Hemerythrin-like domain-containing protein</fullName>
    </recommendedName>
</protein>
<keyword evidence="7" id="KW-1185">Reference proteome</keyword>
<accession>A0ABQ9WZV0</accession>
<keyword evidence="5" id="KW-0812">Transmembrane</keyword>
<comment type="caution">
    <text evidence="6">The sequence shown here is derived from an EMBL/GenBank/DDBJ whole genome shotgun (WGS) entry which is preliminary data.</text>
</comment>
<keyword evidence="3" id="KW-0408">Iron</keyword>
<name>A0ABQ9WZV0_9EUKA</name>
<dbReference type="PANTHER" id="PTHR31600:SF2">
    <property type="entry name" value="GAMETE ENRICHED GENE 10 PROTEIN-RELATED"/>
    <property type="match status" value="1"/>
</dbReference>
<dbReference type="EMBL" id="JARBJD010000275">
    <property type="protein sequence ID" value="KAK2945051.1"/>
    <property type="molecule type" value="Genomic_DNA"/>
</dbReference>
<dbReference type="Gene3D" id="1.20.120.50">
    <property type="entry name" value="Hemerythrin-like"/>
    <property type="match status" value="1"/>
</dbReference>
<evidence type="ECO:0000256" key="3">
    <source>
        <dbReference type="ARBA" id="ARBA00023004"/>
    </source>
</evidence>
<feature type="transmembrane region" description="Helical" evidence="5">
    <location>
        <begin position="179"/>
        <end position="204"/>
    </location>
</feature>
<feature type="transmembrane region" description="Helical" evidence="5">
    <location>
        <begin position="499"/>
        <end position="525"/>
    </location>
</feature>
<dbReference type="InterPro" id="IPR052994">
    <property type="entry name" value="Tiny_macrocysts_regulators"/>
</dbReference>